<keyword evidence="3" id="KW-1185">Reference proteome</keyword>
<reference evidence="2 3" key="1">
    <citation type="submission" date="2024-04" db="EMBL/GenBank/DDBJ databases">
        <title>Tritrichomonas musculus Genome.</title>
        <authorList>
            <person name="Alves-Ferreira E."/>
            <person name="Grigg M."/>
            <person name="Lorenzi H."/>
            <person name="Galac M."/>
        </authorList>
    </citation>
    <scope>NUCLEOTIDE SEQUENCE [LARGE SCALE GENOMIC DNA]</scope>
    <source>
        <strain evidence="2 3">EAF2021</strain>
    </source>
</reference>
<feature type="coiled-coil region" evidence="1">
    <location>
        <begin position="204"/>
        <end position="270"/>
    </location>
</feature>
<name>A0ABR2L356_9EUKA</name>
<dbReference type="PANTHER" id="PTHR45982">
    <property type="entry name" value="REGULATOR OF CHROMOSOME CONDENSATION"/>
    <property type="match status" value="1"/>
</dbReference>
<dbReference type="InterPro" id="IPR009091">
    <property type="entry name" value="RCC1/BLIP-II"/>
</dbReference>
<evidence type="ECO:0008006" key="4">
    <source>
        <dbReference type="Google" id="ProtNLM"/>
    </source>
</evidence>
<comment type="caution">
    <text evidence="2">The sequence shown here is derived from an EMBL/GenBank/DDBJ whole genome shotgun (WGS) entry which is preliminary data.</text>
</comment>
<dbReference type="EMBL" id="JAPFFF010000002">
    <property type="protein sequence ID" value="KAK8897456.1"/>
    <property type="molecule type" value="Genomic_DNA"/>
</dbReference>
<keyword evidence="1" id="KW-0175">Coiled coil</keyword>
<gene>
    <name evidence="2" type="ORF">M9Y10_015405</name>
</gene>
<evidence type="ECO:0000256" key="1">
    <source>
        <dbReference type="SAM" id="Coils"/>
    </source>
</evidence>
<organism evidence="2 3">
    <name type="scientific">Tritrichomonas musculus</name>
    <dbReference type="NCBI Taxonomy" id="1915356"/>
    <lineage>
        <taxon>Eukaryota</taxon>
        <taxon>Metamonada</taxon>
        <taxon>Parabasalia</taxon>
        <taxon>Tritrichomonadida</taxon>
        <taxon>Tritrichomonadidae</taxon>
        <taxon>Tritrichomonas</taxon>
    </lineage>
</organism>
<dbReference type="Pfam" id="PF13540">
    <property type="entry name" value="RCC1_2"/>
    <property type="match status" value="1"/>
</dbReference>
<evidence type="ECO:0000313" key="2">
    <source>
        <dbReference type="EMBL" id="KAK8897456.1"/>
    </source>
</evidence>
<evidence type="ECO:0000313" key="3">
    <source>
        <dbReference type="Proteomes" id="UP001470230"/>
    </source>
</evidence>
<dbReference type="Gene3D" id="2.130.10.30">
    <property type="entry name" value="Regulator of chromosome condensation 1/beta-lactamase-inhibitor protein II"/>
    <property type="match status" value="1"/>
</dbReference>
<proteinExistence type="predicted"/>
<sequence length="639" mass="73053">MSKQYIRIVTSNSNDENMIKEIKLEGEEMVQVNVTNFFYKSPYLQKKYKYPDAITSFQSEINKASKEMQIDNESFKLFFLLIQNGNVDISIERLDDFYELSKRFEILKLIESNIRINNLDYAIPKLGRLNSNENEDDCNLKIKIETILSERKNDCIKNPNFGKLHPSIIHNILTRDNNVKIDDNLLLDFIFESVDTRYIFFPLVEKYKLKEEKLERLIEFLKEKSEQQQKMYLNWIPFDLLLHIQMKNKIDQLKRDLKKANDEINKLKKDLDRCPLNIFFGGYDGCTHFGQKLTTIKDGEPIYHPLNSLINHHILSFSIFNNHSVIVTSDGLLFGIGNNKDGRICGLLKKECISEFTEFSIPEIDNKQTPISAVCTTFGTLYLYSNDTNDEKQLVYCDSEINEPVFLNICNQKPIALFGGHYHTAAITDKGEIIFINRFAVKNSSNSPIKAVSLPNGEKASSIACGNELIVVLSVNGLVFSSSFQQKSNLLNFEVVKELEDEEIVSISGSFEHFFAVNKDGHVFGRGRNCCGELGLGKIDYNKNEHFIEIPTLKEQKISDAYAGTCFSLFQTKEGKILSCGCDNHGQLLKNYKKEETDKLPTETLVKSGAKFCIAANVLCIAFIERPPPPNTPNMRIIL</sequence>
<dbReference type="Proteomes" id="UP001470230">
    <property type="component" value="Unassembled WGS sequence"/>
</dbReference>
<protein>
    <recommendedName>
        <fullName evidence="4">Regulator of chromosome condensation</fullName>
    </recommendedName>
</protein>
<dbReference type="PANTHER" id="PTHR45982:SF1">
    <property type="entry name" value="REGULATOR OF CHROMOSOME CONDENSATION"/>
    <property type="match status" value="1"/>
</dbReference>
<dbReference type="InterPro" id="IPR051553">
    <property type="entry name" value="Ran_GTPase-activating"/>
</dbReference>
<accession>A0ABR2L356</accession>
<dbReference type="SUPFAM" id="SSF50985">
    <property type="entry name" value="RCC1/BLIP-II"/>
    <property type="match status" value="1"/>
</dbReference>